<name>A0A437AC05_ARTFL</name>
<dbReference type="PANTHER" id="PTHR48022:SF31">
    <property type="entry name" value="HEXOSE TRANSPORTER"/>
    <property type="match status" value="1"/>
</dbReference>
<reference evidence="6 7" key="1">
    <citation type="submission" date="2019-01" db="EMBL/GenBank/DDBJ databases">
        <title>Intercellular communication is required for trap formation in the nematode-trapping fungus Duddingtonia flagrans.</title>
        <authorList>
            <person name="Youssar L."/>
            <person name="Wernet V."/>
            <person name="Hensel N."/>
            <person name="Hildebrandt H.-G."/>
            <person name="Fischer R."/>
        </authorList>
    </citation>
    <scope>NUCLEOTIDE SEQUENCE [LARGE SCALE GENOMIC DNA]</scope>
    <source>
        <strain evidence="6 7">CBS H-5679</strain>
    </source>
</reference>
<comment type="caution">
    <text evidence="6">The sequence shown here is derived from an EMBL/GenBank/DDBJ whole genome shotgun (WGS) entry which is preliminary data.</text>
</comment>
<evidence type="ECO:0008006" key="8">
    <source>
        <dbReference type="Google" id="ProtNLM"/>
    </source>
</evidence>
<dbReference type="Pfam" id="PF00083">
    <property type="entry name" value="Sugar_tr"/>
    <property type="match status" value="2"/>
</dbReference>
<evidence type="ECO:0000256" key="1">
    <source>
        <dbReference type="ARBA" id="ARBA00004141"/>
    </source>
</evidence>
<dbReference type="Gene3D" id="1.20.1250.20">
    <property type="entry name" value="MFS general substrate transporter like domains"/>
    <property type="match status" value="2"/>
</dbReference>
<dbReference type="InterPro" id="IPR036259">
    <property type="entry name" value="MFS_trans_sf"/>
</dbReference>
<dbReference type="GO" id="GO:0005351">
    <property type="term" value="F:carbohydrate:proton symporter activity"/>
    <property type="evidence" value="ECO:0007669"/>
    <property type="project" value="TreeGrafter"/>
</dbReference>
<evidence type="ECO:0000256" key="3">
    <source>
        <dbReference type="ARBA" id="ARBA00022989"/>
    </source>
</evidence>
<feature type="transmembrane region" description="Helical" evidence="5">
    <location>
        <begin position="275"/>
        <end position="297"/>
    </location>
</feature>
<dbReference type="VEuPathDB" id="FungiDB:DFL_002907"/>
<dbReference type="OrthoDB" id="6133115at2759"/>
<feature type="transmembrane region" description="Helical" evidence="5">
    <location>
        <begin position="180"/>
        <end position="200"/>
    </location>
</feature>
<dbReference type="SUPFAM" id="SSF103473">
    <property type="entry name" value="MFS general substrate transporter"/>
    <property type="match status" value="2"/>
</dbReference>
<dbReference type="InterPro" id="IPR050360">
    <property type="entry name" value="MFS_Sugar_Transporters"/>
</dbReference>
<evidence type="ECO:0000313" key="7">
    <source>
        <dbReference type="Proteomes" id="UP000283090"/>
    </source>
</evidence>
<keyword evidence="7" id="KW-1185">Reference proteome</keyword>
<feature type="transmembrane region" description="Helical" evidence="5">
    <location>
        <begin position="153"/>
        <end position="173"/>
    </location>
</feature>
<keyword evidence="2 5" id="KW-0812">Transmembrane</keyword>
<evidence type="ECO:0000256" key="2">
    <source>
        <dbReference type="ARBA" id="ARBA00022692"/>
    </source>
</evidence>
<proteinExistence type="predicted"/>
<dbReference type="RefSeq" id="XP_067494276.1">
    <property type="nucleotide sequence ID" value="XM_067631762.1"/>
</dbReference>
<comment type="subcellular location">
    <subcellularLocation>
        <location evidence="1">Membrane</location>
        <topology evidence="1">Multi-pass membrane protein</topology>
    </subcellularLocation>
</comment>
<dbReference type="PANTHER" id="PTHR48022">
    <property type="entry name" value="PLASTIDIC GLUCOSE TRANSPORTER 4"/>
    <property type="match status" value="1"/>
</dbReference>
<dbReference type="AlphaFoldDB" id="A0A437AC05"/>
<organism evidence="6 7">
    <name type="scientific">Arthrobotrys flagrans</name>
    <name type="common">Nematode-trapping fungus</name>
    <name type="synonym">Trichothecium flagrans</name>
    <dbReference type="NCBI Taxonomy" id="97331"/>
    <lineage>
        <taxon>Eukaryota</taxon>
        <taxon>Fungi</taxon>
        <taxon>Dikarya</taxon>
        <taxon>Ascomycota</taxon>
        <taxon>Pezizomycotina</taxon>
        <taxon>Orbiliomycetes</taxon>
        <taxon>Orbiliales</taxon>
        <taxon>Orbiliaceae</taxon>
        <taxon>Arthrobotrys</taxon>
    </lineage>
</organism>
<dbReference type="InterPro" id="IPR005828">
    <property type="entry name" value="MFS_sugar_transport-like"/>
</dbReference>
<feature type="transmembrane region" description="Helical" evidence="5">
    <location>
        <begin position="246"/>
        <end position="269"/>
    </location>
</feature>
<keyword evidence="4 5" id="KW-0472">Membrane</keyword>
<evidence type="ECO:0000256" key="4">
    <source>
        <dbReference type="ARBA" id="ARBA00023136"/>
    </source>
</evidence>
<keyword evidence="3 5" id="KW-1133">Transmembrane helix</keyword>
<dbReference type="GeneID" id="93585218"/>
<dbReference type="EMBL" id="SAEB01000003">
    <property type="protein sequence ID" value="RVD88732.1"/>
    <property type="molecule type" value="Genomic_DNA"/>
</dbReference>
<dbReference type="Proteomes" id="UP000283090">
    <property type="component" value="Unassembled WGS sequence"/>
</dbReference>
<feature type="transmembrane region" description="Helical" evidence="5">
    <location>
        <begin position="115"/>
        <end position="133"/>
    </location>
</feature>
<sequence>MAGFQRHHVSKLVPSNPTVLNILLVAVAVVNSATLGYDASVMNGLSILPSYTNYFHLNDATTGPNNAAVWIGTILGISLVQPIPDRCGRKNSILIATVITILESYYKPPRRTLQFAFGVITETVGNFIVSYYLTRILSQAGINDTYRQTQINVIIQCWSFAVVVAGSFLLDVIGRRLQTLMGMVGMTVTLYMLGALIKVYGDSTEASKNYGILAPIFLFQGSYAFSITPMTSLYPTEICQYKLRAAGAAVFKCVGASLGLVMSFTMSFAMSDLGWKFHLINASWNIILTSFVFFYFVETKGLQLEEIALKFGDNFITEGYDSPTK</sequence>
<dbReference type="InterPro" id="IPR005829">
    <property type="entry name" value="Sugar_transporter_CS"/>
</dbReference>
<gene>
    <name evidence="6" type="ORF">DFL_002907</name>
</gene>
<dbReference type="PROSITE" id="PS00216">
    <property type="entry name" value="SUGAR_TRANSPORT_1"/>
    <property type="match status" value="1"/>
</dbReference>
<evidence type="ECO:0000313" key="6">
    <source>
        <dbReference type="EMBL" id="RVD88732.1"/>
    </source>
</evidence>
<feature type="transmembrane region" description="Helical" evidence="5">
    <location>
        <begin position="212"/>
        <end position="234"/>
    </location>
</feature>
<feature type="transmembrane region" description="Helical" evidence="5">
    <location>
        <begin position="20"/>
        <end position="37"/>
    </location>
</feature>
<dbReference type="GO" id="GO:0016020">
    <property type="term" value="C:membrane"/>
    <property type="evidence" value="ECO:0007669"/>
    <property type="project" value="UniProtKB-SubCell"/>
</dbReference>
<evidence type="ECO:0000256" key="5">
    <source>
        <dbReference type="SAM" id="Phobius"/>
    </source>
</evidence>
<accession>A0A437AC05</accession>
<protein>
    <recommendedName>
        <fullName evidence="8">Major facilitator superfamily (MFS) profile domain-containing protein</fullName>
    </recommendedName>
</protein>